<dbReference type="InterPro" id="IPR036390">
    <property type="entry name" value="WH_DNA-bd_sf"/>
</dbReference>
<gene>
    <name evidence="2" type="ORF">G7068_07515</name>
</gene>
<dbReference type="InterPro" id="IPR052526">
    <property type="entry name" value="HTH-type_Bedaq_tolerance"/>
</dbReference>
<dbReference type="AlphaFoldDB" id="A0A6G7XJR9"/>
<proteinExistence type="predicted"/>
<organism evidence="2 3">
    <name type="scientific">Leucobacter viscericola</name>
    <dbReference type="NCBI Taxonomy" id="2714935"/>
    <lineage>
        <taxon>Bacteria</taxon>
        <taxon>Bacillati</taxon>
        <taxon>Actinomycetota</taxon>
        <taxon>Actinomycetes</taxon>
        <taxon>Micrococcales</taxon>
        <taxon>Microbacteriaceae</taxon>
        <taxon>Leucobacter</taxon>
    </lineage>
</organism>
<dbReference type="PROSITE" id="PS50995">
    <property type="entry name" value="HTH_MARR_2"/>
    <property type="match status" value="1"/>
</dbReference>
<name>A0A6G7XJR9_9MICO</name>
<dbReference type="SMART" id="SM00347">
    <property type="entry name" value="HTH_MARR"/>
    <property type="match status" value="1"/>
</dbReference>
<evidence type="ECO:0000259" key="1">
    <source>
        <dbReference type="PROSITE" id="PS50995"/>
    </source>
</evidence>
<dbReference type="InterPro" id="IPR000835">
    <property type="entry name" value="HTH_MarR-typ"/>
</dbReference>
<dbReference type="InterPro" id="IPR036388">
    <property type="entry name" value="WH-like_DNA-bd_sf"/>
</dbReference>
<feature type="domain" description="HTH marR-type" evidence="1">
    <location>
        <begin position="1"/>
        <end position="120"/>
    </location>
</feature>
<accession>A0A6G7XJR9</accession>
<dbReference type="EMBL" id="CP049863">
    <property type="protein sequence ID" value="QIK64762.1"/>
    <property type="molecule type" value="Genomic_DNA"/>
</dbReference>
<dbReference type="PANTHER" id="PTHR39515:SF2">
    <property type="entry name" value="HTH-TYPE TRANSCRIPTIONAL REGULATOR RV0880"/>
    <property type="match status" value="1"/>
</dbReference>
<keyword evidence="3" id="KW-1185">Reference proteome</keyword>
<reference evidence="2 3" key="1">
    <citation type="submission" date="2020-03" db="EMBL/GenBank/DDBJ databases">
        <title>Leucobacter sp. nov., isolated from beetles.</title>
        <authorList>
            <person name="Hyun D.-W."/>
            <person name="Bae J.-W."/>
        </authorList>
    </citation>
    <scope>NUCLEOTIDE SEQUENCE [LARGE SCALE GENOMIC DNA]</scope>
    <source>
        <strain evidence="2 3">HDW9C</strain>
    </source>
</reference>
<protein>
    <submittedName>
        <fullName evidence="2">MarR family transcriptional regulator</fullName>
    </submittedName>
</protein>
<dbReference type="Proteomes" id="UP000502677">
    <property type="component" value="Chromosome"/>
</dbReference>
<dbReference type="KEGG" id="lvi:G7068_07515"/>
<dbReference type="Pfam" id="PF01047">
    <property type="entry name" value="MarR"/>
    <property type="match status" value="1"/>
</dbReference>
<evidence type="ECO:0000313" key="3">
    <source>
        <dbReference type="Proteomes" id="UP000502677"/>
    </source>
</evidence>
<dbReference type="SUPFAM" id="SSF46785">
    <property type="entry name" value="Winged helix' DNA-binding domain"/>
    <property type="match status" value="1"/>
</dbReference>
<evidence type="ECO:0000313" key="2">
    <source>
        <dbReference type="EMBL" id="QIK64762.1"/>
    </source>
</evidence>
<sequence>MVARVPGITYSSVAWRVLADLAEQGSARVSELAAQQRVAQPTMTALVNRLAGEGWVDRSPDPEDGRATLVVITPAGEEALNNYRHSMAERIVPLLVELSEQDRRALDRAAEIMLGLSEQV</sequence>
<dbReference type="PANTHER" id="PTHR39515">
    <property type="entry name" value="CONSERVED PROTEIN"/>
    <property type="match status" value="1"/>
</dbReference>
<dbReference type="GO" id="GO:0003700">
    <property type="term" value="F:DNA-binding transcription factor activity"/>
    <property type="evidence" value="ECO:0007669"/>
    <property type="project" value="InterPro"/>
</dbReference>
<dbReference type="Gene3D" id="1.10.10.10">
    <property type="entry name" value="Winged helix-like DNA-binding domain superfamily/Winged helix DNA-binding domain"/>
    <property type="match status" value="1"/>
</dbReference>